<feature type="transmembrane region" description="Helical" evidence="1">
    <location>
        <begin position="164"/>
        <end position="187"/>
    </location>
</feature>
<keyword evidence="1" id="KW-0472">Membrane</keyword>
<dbReference type="RefSeq" id="WP_076879170.1">
    <property type="nucleotide sequence ID" value="NZ_MLCN01000043.1"/>
</dbReference>
<keyword evidence="3" id="KW-1185">Reference proteome</keyword>
<keyword evidence="1" id="KW-1133">Transmembrane helix</keyword>
<evidence type="ECO:0000313" key="2">
    <source>
        <dbReference type="EMBL" id="ONG37863.1"/>
    </source>
</evidence>
<proteinExistence type="predicted"/>
<name>A0A1S8CQX4_9GAMM</name>
<feature type="transmembrane region" description="Helical" evidence="1">
    <location>
        <begin position="7"/>
        <end position="26"/>
    </location>
</feature>
<keyword evidence="1" id="KW-0812">Transmembrane</keyword>
<reference evidence="2 3" key="1">
    <citation type="submission" date="2016-10" db="EMBL/GenBank/DDBJ databases">
        <title>Draft Genome sequence of Alkanindiges sp. strain H1.</title>
        <authorList>
            <person name="Subhash Y."/>
            <person name="Lee S."/>
        </authorList>
    </citation>
    <scope>NUCLEOTIDE SEQUENCE [LARGE SCALE GENOMIC DNA]</scope>
    <source>
        <strain evidence="2 3">H1</strain>
    </source>
</reference>
<protein>
    <submittedName>
        <fullName evidence="2">Uncharacterized protein</fullName>
    </submittedName>
</protein>
<feature type="transmembrane region" description="Helical" evidence="1">
    <location>
        <begin position="32"/>
        <end position="51"/>
    </location>
</feature>
<dbReference type="STRING" id="1907941.BKE30_13725"/>
<feature type="transmembrane region" description="Helical" evidence="1">
    <location>
        <begin position="124"/>
        <end position="144"/>
    </location>
</feature>
<sequence>MKYFSKQFYGMPVSHWILCLAYSMIINGLVTLVFKASLLIMIPLILISLFFSRKLFQRKIADLDNKIQNLNNTFLTVFINQVEVGIISVSDFAKIEKSVFLDSTTCLLQLLTLPKAIFRILNSAIPSFTTSFVLIILLGITFAPSEFLSGVHALLKMTPDQLQVFAYMVWWLFITIFIMAYLLSIVFSKSFSGFENVFKNEIFTKVRQIMEIQADGEISLIHQPTNDHTETFA</sequence>
<gene>
    <name evidence="2" type="ORF">BKE30_13725</name>
</gene>
<dbReference type="Proteomes" id="UP000192132">
    <property type="component" value="Unassembled WGS sequence"/>
</dbReference>
<dbReference type="EMBL" id="MLCN01000043">
    <property type="protein sequence ID" value="ONG37863.1"/>
    <property type="molecule type" value="Genomic_DNA"/>
</dbReference>
<organism evidence="2 3">
    <name type="scientific">Alkanindiges hydrocarboniclasticus</name>
    <dbReference type="NCBI Taxonomy" id="1907941"/>
    <lineage>
        <taxon>Bacteria</taxon>
        <taxon>Pseudomonadati</taxon>
        <taxon>Pseudomonadota</taxon>
        <taxon>Gammaproteobacteria</taxon>
        <taxon>Moraxellales</taxon>
        <taxon>Moraxellaceae</taxon>
        <taxon>Alkanindiges</taxon>
    </lineage>
</organism>
<evidence type="ECO:0000313" key="3">
    <source>
        <dbReference type="Proteomes" id="UP000192132"/>
    </source>
</evidence>
<evidence type="ECO:0000256" key="1">
    <source>
        <dbReference type="SAM" id="Phobius"/>
    </source>
</evidence>
<accession>A0A1S8CQX4</accession>
<comment type="caution">
    <text evidence="2">The sequence shown here is derived from an EMBL/GenBank/DDBJ whole genome shotgun (WGS) entry which is preliminary data.</text>
</comment>
<dbReference type="AlphaFoldDB" id="A0A1S8CQX4"/>